<keyword evidence="2" id="KW-1185">Reference proteome</keyword>
<reference evidence="2" key="1">
    <citation type="journal article" date="2019" name="Int. J. Syst. Evol. Microbiol.">
        <title>The Global Catalogue of Microorganisms (GCM) 10K type strain sequencing project: providing services to taxonomists for standard genome sequencing and annotation.</title>
        <authorList>
            <consortium name="The Broad Institute Genomics Platform"/>
            <consortium name="The Broad Institute Genome Sequencing Center for Infectious Disease"/>
            <person name="Wu L."/>
            <person name="Ma J."/>
        </authorList>
    </citation>
    <scope>NUCLEOTIDE SEQUENCE [LARGE SCALE GENOMIC DNA]</scope>
    <source>
        <strain evidence="2">CGMCC 1.16444</strain>
    </source>
</reference>
<protein>
    <submittedName>
        <fullName evidence="1">Uncharacterized protein</fullName>
    </submittedName>
</protein>
<evidence type="ECO:0000313" key="2">
    <source>
        <dbReference type="Proteomes" id="UP001595796"/>
    </source>
</evidence>
<dbReference type="EMBL" id="JBHSJF010000001">
    <property type="protein sequence ID" value="MFC5066569.1"/>
    <property type="molecule type" value="Genomic_DNA"/>
</dbReference>
<dbReference type="SUPFAM" id="SSF54909">
    <property type="entry name" value="Dimeric alpha+beta barrel"/>
    <property type="match status" value="1"/>
</dbReference>
<proteinExistence type="predicted"/>
<evidence type="ECO:0000313" key="1">
    <source>
        <dbReference type="EMBL" id="MFC5066569.1"/>
    </source>
</evidence>
<dbReference type="Proteomes" id="UP001595796">
    <property type="component" value="Unassembled WGS sequence"/>
</dbReference>
<dbReference type="InterPro" id="IPR011008">
    <property type="entry name" value="Dimeric_a/b-barrel"/>
</dbReference>
<dbReference type="RefSeq" id="WP_114955350.1">
    <property type="nucleotide sequence ID" value="NZ_JBHSJF010000001.1"/>
</dbReference>
<accession>A0ABV9YZ43</accession>
<organism evidence="1 2">
    <name type="scientific">Flaviflagellibacter deserti</name>
    <dbReference type="NCBI Taxonomy" id="2267266"/>
    <lineage>
        <taxon>Bacteria</taxon>
        <taxon>Pseudomonadati</taxon>
        <taxon>Pseudomonadota</taxon>
        <taxon>Alphaproteobacteria</taxon>
        <taxon>Hyphomicrobiales</taxon>
        <taxon>Flaviflagellibacter</taxon>
    </lineage>
</organism>
<name>A0ABV9YZ43_9HYPH</name>
<sequence>MNQRGNFIGAGRERDRIIGRHEEGAPFTIPREPVRRRIHGTQTFNVLCGGEYFFMPSISALKWLTNLNG</sequence>
<comment type="caution">
    <text evidence="1">The sequence shown here is derived from an EMBL/GenBank/DDBJ whole genome shotgun (WGS) entry which is preliminary data.</text>
</comment>
<gene>
    <name evidence="1" type="ORF">ACFPFW_00900</name>
</gene>